<organism evidence="2 3">
    <name type="scientific">Arthrobacter echini</name>
    <dbReference type="NCBI Taxonomy" id="1529066"/>
    <lineage>
        <taxon>Bacteria</taxon>
        <taxon>Bacillati</taxon>
        <taxon>Actinomycetota</taxon>
        <taxon>Actinomycetes</taxon>
        <taxon>Micrococcales</taxon>
        <taxon>Micrococcaceae</taxon>
        <taxon>Arthrobacter</taxon>
    </lineage>
</organism>
<dbReference type="Proteomes" id="UP000323410">
    <property type="component" value="Unassembled WGS sequence"/>
</dbReference>
<dbReference type="OrthoDB" id="4955312at2"/>
<evidence type="ECO:0000256" key="1">
    <source>
        <dbReference type="SAM" id="SignalP"/>
    </source>
</evidence>
<feature type="signal peptide" evidence="1">
    <location>
        <begin position="1"/>
        <end position="40"/>
    </location>
</feature>
<comment type="caution">
    <text evidence="2">The sequence shown here is derived from an EMBL/GenBank/DDBJ whole genome shotgun (WGS) entry which is preliminary data.</text>
</comment>
<reference evidence="2 3" key="1">
    <citation type="submission" date="2019-08" db="EMBL/GenBank/DDBJ databases">
        <title>Genone of Arthrobacter echini P9.</title>
        <authorList>
            <person name="Bowman J.P."/>
        </authorList>
    </citation>
    <scope>NUCLEOTIDE SEQUENCE [LARGE SCALE GENOMIC DNA]</scope>
    <source>
        <strain evidence="2 3">P9</strain>
    </source>
</reference>
<keyword evidence="3" id="KW-1185">Reference proteome</keyword>
<feature type="chain" id="PRO_5022907679" evidence="1">
    <location>
        <begin position="41"/>
        <end position="124"/>
    </location>
</feature>
<dbReference type="EMBL" id="VSLD01000001">
    <property type="protein sequence ID" value="TYD00091.1"/>
    <property type="molecule type" value="Genomic_DNA"/>
</dbReference>
<gene>
    <name evidence="2" type="ORF">FQ377_01075</name>
</gene>
<protein>
    <submittedName>
        <fullName evidence="2">Uncharacterized protein</fullName>
    </submittedName>
</protein>
<dbReference type="RefSeq" id="WP_148599398.1">
    <property type="nucleotide sequence ID" value="NZ_VSLD01000001.1"/>
</dbReference>
<proteinExistence type="predicted"/>
<evidence type="ECO:0000313" key="3">
    <source>
        <dbReference type="Proteomes" id="UP000323410"/>
    </source>
</evidence>
<dbReference type="AlphaFoldDB" id="A0A5D0XU34"/>
<name>A0A5D0XU34_9MICC</name>
<keyword evidence="1" id="KW-0732">Signal</keyword>
<sequence>MTTSPRRRYQVRLRTALAGSFLAAASATSLIGIGTAPALASTSRVTAESTEHVDEESNDRLEWVKAAPTVGTATTFLVTVGRTSNDRLAGVEADLDRAVLLRLVTPEQASGFYAQVERRVAAGL</sequence>
<accession>A0A5D0XU34</accession>
<evidence type="ECO:0000313" key="2">
    <source>
        <dbReference type="EMBL" id="TYD00091.1"/>
    </source>
</evidence>